<name>A0AAU7JII8_9HYPH</name>
<organism evidence="2">
    <name type="scientific">Alsobacter sp. KACC 23698</name>
    <dbReference type="NCBI Taxonomy" id="3149229"/>
    <lineage>
        <taxon>Bacteria</taxon>
        <taxon>Pseudomonadati</taxon>
        <taxon>Pseudomonadota</taxon>
        <taxon>Alphaproteobacteria</taxon>
        <taxon>Hyphomicrobiales</taxon>
        <taxon>Alsobacteraceae</taxon>
        <taxon>Alsobacter</taxon>
    </lineage>
</organism>
<feature type="region of interest" description="Disordered" evidence="1">
    <location>
        <begin position="90"/>
        <end position="137"/>
    </location>
</feature>
<dbReference type="RefSeq" id="WP_406856655.1">
    <property type="nucleotide sequence ID" value="NZ_CP157484.1"/>
</dbReference>
<accession>A0AAU7JII8</accession>
<sequence length="212" mass="22147">MLRIIALLSTAAAIIVAAFIGLVLYYPAQVGSAGQQAKIGPQYNPGQPIAVKSVRAGFVGKAAASPAQPVRAAAEAPVRAEDKAAAEIETGSISPPAMAQQTAAAPEKASARREVPKPASATTRTAQRFAPGAAGCTGFSTYDARTQTYRGFDGRTHECRPGATRSAALRRSIQHEAPRREALRRDGVFRIDSVAASSQPSDGIPLAYTFQD</sequence>
<dbReference type="EMBL" id="CP157484">
    <property type="protein sequence ID" value="XBO39804.1"/>
    <property type="molecule type" value="Genomic_DNA"/>
</dbReference>
<evidence type="ECO:0008006" key="3">
    <source>
        <dbReference type="Google" id="ProtNLM"/>
    </source>
</evidence>
<protein>
    <recommendedName>
        <fullName evidence="3">Lectin-like protein BA14k</fullName>
    </recommendedName>
</protein>
<evidence type="ECO:0000256" key="1">
    <source>
        <dbReference type="SAM" id="MobiDB-lite"/>
    </source>
</evidence>
<reference evidence="2" key="1">
    <citation type="submission" date="2024-05" db="EMBL/GenBank/DDBJ databases">
        <authorList>
            <person name="Kim S."/>
            <person name="Heo J."/>
            <person name="Choi H."/>
            <person name="Choi Y."/>
            <person name="Kwon S.-W."/>
            <person name="Kim Y."/>
        </authorList>
    </citation>
    <scope>NUCLEOTIDE SEQUENCE</scope>
    <source>
        <strain evidence="2">KACC 23698</strain>
    </source>
</reference>
<dbReference type="AlphaFoldDB" id="A0AAU7JII8"/>
<gene>
    <name evidence="2" type="ORF">ABEG18_03200</name>
</gene>
<feature type="compositionally biased region" description="Low complexity" evidence="1">
    <location>
        <begin position="95"/>
        <end position="108"/>
    </location>
</feature>
<proteinExistence type="predicted"/>
<evidence type="ECO:0000313" key="2">
    <source>
        <dbReference type="EMBL" id="XBO39804.1"/>
    </source>
</evidence>